<protein>
    <submittedName>
        <fullName evidence="4">NAD-dependent epimerase/dehydratase family protein</fullName>
    </submittedName>
</protein>
<dbReference type="InterPro" id="IPR001509">
    <property type="entry name" value="Epimerase_deHydtase"/>
</dbReference>
<proteinExistence type="inferred from homology"/>
<sequence length="331" mass="35697">MKKLNWLITGGLGFVGRTLIAELLKQDLAQAIRVVDNFSTGSPSDLQPVTDFSLVTLDNISAMSAHSGIEVVKADIRDAEPAVKVTAGADVIIHLAANTGVQPSIESPRLDMESNVMGTLNYLEAARQNQIKQFVLASSGAPIGEAEPPITEKSPCRPISPYGASKLAGEAYCSAYNGSFGINTIVLRFSNVYGPLSGKKGSVVAKFIKQALAGETWTINGNGEQTRDFIYSQDLAKAVVKAAYHPKGGEIFQVATQEETSVRELADLLSAQIKEVFELEVTIDYGEPLIGDVARNFADITHSKQVLGWQPEVKLATGIVDTLNWFREKNK</sequence>
<evidence type="ECO:0000259" key="3">
    <source>
        <dbReference type="Pfam" id="PF01370"/>
    </source>
</evidence>
<name>A0A418YE01_9GAMM</name>
<reference evidence="4 5" key="2">
    <citation type="submission" date="2019-01" db="EMBL/GenBank/DDBJ databases">
        <title>Motilimonas pumilus sp. nov., isolated from the gut of sea cucumber (Apostichopus japonicus).</title>
        <authorList>
            <person name="Wang F.-Q."/>
            <person name="Ren L.-H."/>
            <person name="Lin Y.-W."/>
            <person name="Sun G.-H."/>
            <person name="Du Z.-J."/>
            <person name="Zhao J.-X."/>
            <person name="Liu X.-J."/>
            <person name="Liu L.-J."/>
        </authorList>
    </citation>
    <scope>NUCLEOTIDE SEQUENCE [LARGE SCALE GENOMIC DNA]</scope>
    <source>
        <strain evidence="4 5">PLHSC7-2</strain>
    </source>
</reference>
<dbReference type="PANTHER" id="PTHR43000">
    <property type="entry name" value="DTDP-D-GLUCOSE 4,6-DEHYDRATASE-RELATED"/>
    <property type="match status" value="1"/>
</dbReference>
<dbReference type="Gene3D" id="3.90.25.10">
    <property type="entry name" value="UDP-galactose 4-epimerase, domain 1"/>
    <property type="match status" value="1"/>
</dbReference>
<comment type="caution">
    <text evidence="4">The sequence shown here is derived from an EMBL/GenBank/DDBJ whole genome shotgun (WGS) entry which is preliminary data.</text>
</comment>
<comment type="pathway">
    <text evidence="1">Bacterial outer membrane biogenesis; LPS O-antigen biosynthesis.</text>
</comment>
<dbReference type="EMBL" id="QZCH01000014">
    <property type="protein sequence ID" value="RJG42704.1"/>
    <property type="molecule type" value="Genomic_DNA"/>
</dbReference>
<dbReference type="RefSeq" id="WP_119910905.1">
    <property type="nucleotide sequence ID" value="NZ_QZCH01000014.1"/>
</dbReference>
<feature type="domain" description="NAD-dependent epimerase/dehydratase" evidence="3">
    <location>
        <begin position="6"/>
        <end position="254"/>
    </location>
</feature>
<gene>
    <name evidence="4" type="ORF">D1Z90_11470</name>
</gene>
<organism evidence="4 5">
    <name type="scientific">Motilimonas pumila</name>
    <dbReference type="NCBI Taxonomy" id="2303987"/>
    <lineage>
        <taxon>Bacteria</taxon>
        <taxon>Pseudomonadati</taxon>
        <taxon>Pseudomonadota</taxon>
        <taxon>Gammaproteobacteria</taxon>
        <taxon>Alteromonadales</taxon>
        <taxon>Alteromonadales genera incertae sedis</taxon>
        <taxon>Motilimonas</taxon>
    </lineage>
</organism>
<keyword evidence="5" id="KW-1185">Reference proteome</keyword>
<dbReference type="Proteomes" id="UP000283255">
    <property type="component" value="Unassembled WGS sequence"/>
</dbReference>
<evidence type="ECO:0000313" key="4">
    <source>
        <dbReference type="EMBL" id="RJG42704.1"/>
    </source>
</evidence>
<reference evidence="4 5" key="1">
    <citation type="submission" date="2018-09" db="EMBL/GenBank/DDBJ databases">
        <authorList>
            <person name="Wang F."/>
        </authorList>
    </citation>
    <scope>NUCLEOTIDE SEQUENCE [LARGE SCALE GENOMIC DNA]</scope>
    <source>
        <strain evidence="4 5">PLHSC7-2</strain>
    </source>
</reference>
<evidence type="ECO:0000256" key="1">
    <source>
        <dbReference type="ARBA" id="ARBA00005125"/>
    </source>
</evidence>
<evidence type="ECO:0000313" key="5">
    <source>
        <dbReference type="Proteomes" id="UP000283255"/>
    </source>
</evidence>
<dbReference type="SUPFAM" id="SSF51735">
    <property type="entry name" value="NAD(P)-binding Rossmann-fold domains"/>
    <property type="match status" value="1"/>
</dbReference>
<dbReference type="OrthoDB" id="9803010at2"/>
<dbReference type="InterPro" id="IPR036291">
    <property type="entry name" value="NAD(P)-bd_dom_sf"/>
</dbReference>
<comment type="similarity">
    <text evidence="2">Belongs to the NAD(P)-dependent epimerase/dehydratase family.</text>
</comment>
<dbReference type="Pfam" id="PF01370">
    <property type="entry name" value="Epimerase"/>
    <property type="match status" value="1"/>
</dbReference>
<dbReference type="Gene3D" id="3.40.50.720">
    <property type="entry name" value="NAD(P)-binding Rossmann-like Domain"/>
    <property type="match status" value="1"/>
</dbReference>
<accession>A0A418YE01</accession>
<dbReference type="AlphaFoldDB" id="A0A418YE01"/>
<evidence type="ECO:0000256" key="2">
    <source>
        <dbReference type="ARBA" id="ARBA00007637"/>
    </source>
</evidence>